<accession>A0A4Y2K1Y1</accession>
<protein>
    <submittedName>
        <fullName evidence="1">Uncharacterized protein</fullName>
    </submittedName>
</protein>
<keyword evidence="2" id="KW-1185">Reference proteome</keyword>
<evidence type="ECO:0000313" key="1">
    <source>
        <dbReference type="EMBL" id="GBM96177.1"/>
    </source>
</evidence>
<gene>
    <name evidence="1" type="ORF">AVEN_239416_1</name>
</gene>
<organism evidence="1 2">
    <name type="scientific">Araneus ventricosus</name>
    <name type="common">Orbweaver spider</name>
    <name type="synonym">Epeira ventricosa</name>
    <dbReference type="NCBI Taxonomy" id="182803"/>
    <lineage>
        <taxon>Eukaryota</taxon>
        <taxon>Metazoa</taxon>
        <taxon>Ecdysozoa</taxon>
        <taxon>Arthropoda</taxon>
        <taxon>Chelicerata</taxon>
        <taxon>Arachnida</taxon>
        <taxon>Araneae</taxon>
        <taxon>Araneomorphae</taxon>
        <taxon>Entelegynae</taxon>
        <taxon>Araneoidea</taxon>
        <taxon>Araneidae</taxon>
        <taxon>Araneus</taxon>
    </lineage>
</organism>
<sequence>MRSTNEISVFIRLWDWRRKNEYRVDLRENTVKGTIQEKILDGLQFTASCERRLLRRGKIAERAIFCTTEMLVTKNYCDHYIE</sequence>
<dbReference type="Proteomes" id="UP000499080">
    <property type="component" value="Unassembled WGS sequence"/>
</dbReference>
<name>A0A4Y2K1Y1_ARAVE</name>
<evidence type="ECO:0000313" key="2">
    <source>
        <dbReference type="Proteomes" id="UP000499080"/>
    </source>
</evidence>
<proteinExistence type="predicted"/>
<comment type="caution">
    <text evidence="1">The sequence shown here is derived from an EMBL/GenBank/DDBJ whole genome shotgun (WGS) entry which is preliminary data.</text>
</comment>
<reference evidence="1 2" key="1">
    <citation type="journal article" date="2019" name="Sci. Rep.">
        <title>Orb-weaving spider Araneus ventricosus genome elucidates the spidroin gene catalogue.</title>
        <authorList>
            <person name="Kono N."/>
            <person name="Nakamura H."/>
            <person name="Ohtoshi R."/>
            <person name="Moran D.A.P."/>
            <person name="Shinohara A."/>
            <person name="Yoshida Y."/>
            <person name="Fujiwara M."/>
            <person name="Mori M."/>
            <person name="Tomita M."/>
            <person name="Arakawa K."/>
        </authorList>
    </citation>
    <scope>NUCLEOTIDE SEQUENCE [LARGE SCALE GENOMIC DNA]</scope>
</reference>
<dbReference type="EMBL" id="BGPR01004122">
    <property type="protein sequence ID" value="GBM96177.1"/>
    <property type="molecule type" value="Genomic_DNA"/>
</dbReference>
<dbReference type="AlphaFoldDB" id="A0A4Y2K1Y1"/>